<reference evidence="1 2" key="1">
    <citation type="submission" date="2019-04" db="EMBL/GenBank/DDBJ databases">
        <title>Chitiniphilus eburnea sp. nov., a novel chitinolytic bacterium isolated from aquaculture sludge.</title>
        <authorList>
            <person name="Sheng M."/>
        </authorList>
    </citation>
    <scope>NUCLEOTIDE SEQUENCE [LARGE SCALE GENOMIC DNA]</scope>
    <source>
        <strain evidence="1 2">HX-2-15</strain>
    </source>
</reference>
<evidence type="ECO:0000313" key="1">
    <source>
        <dbReference type="EMBL" id="TJZ67772.1"/>
    </source>
</evidence>
<dbReference type="SUPFAM" id="SSF52091">
    <property type="entry name" value="SpoIIaa-like"/>
    <property type="match status" value="1"/>
</dbReference>
<accession>A0A4U0PKL3</accession>
<keyword evidence="2" id="KW-1185">Reference proteome</keyword>
<proteinExistence type="predicted"/>
<dbReference type="InterPro" id="IPR038396">
    <property type="entry name" value="SpoIIAA-like_sf"/>
</dbReference>
<dbReference type="InterPro" id="IPR036513">
    <property type="entry name" value="STAS_dom_sf"/>
</dbReference>
<protein>
    <submittedName>
        <fullName evidence="1">STAS/SEC14 domain-containing protein</fullName>
    </submittedName>
</protein>
<dbReference type="RefSeq" id="WP_136774483.1">
    <property type="nucleotide sequence ID" value="NZ_CP156074.1"/>
</dbReference>
<dbReference type="Gene3D" id="3.40.50.10600">
    <property type="entry name" value="SpoIIaa-like domains"/>
    <property type="match status" value="1"/>
</dbReference>
<evidence type="ECO:0000313" key="2">
    <source>
        <dbReference type="Proteomes" id="UP000310016"/>
    </source>
</evidence>
<sequence length="125" mass="14591">MITITHEQDFVHVAVLGEFTLSDFREFEENVLYEIRFRGRANLLFDLTEMLSYTIDMAVEEVRFSRAHRQDFGKVALLTNDQWVTWSAWLAQILTDARIELFPDMESAKLWLTADSETDRAPVST</sequence>
<name>A0A4U0PKL3_9NEIS</name>
<comment type="caution">
    <text evidence="1">The sequence shown here is derived from an EMBL/GenBank/DDBJ whole genome shotgun (WGS) entry which is preliminary data.</text>
</comment>
<dbReference type="InterPro" id="IPR021866">
    <property type="entry name" value="SpoIIAA-like"/>
</dbReference>
<dbReference type="Proteomes" id="UP000310016">
    <property type="component" value="Unassembled WGS sequence"/>
</dbReference>
<dbReference type="OrthoDB" id="8562463at2"/>
<dbReference type="Pfam" id="PF11964">
    <property type="entry name" value="SpoIIAA-like"/>
    <property type="match status" value="1"/>
</dbReference>
<organism evidence="1 2">
    <name type="scientific">Chitiniphilus eburneus</name>
    <dbReference type="NCBI Taxonomy" id="2571148"/>
    <lineage>
        <taxon>Bacteria</taxon>
        <taxon>Pseudomonadati</taxon>
        <taxon>Pseudomonadota</taxon>
        <taxon>Betaproteobacteria</taxon>
        <taxon>Neisseriales</taxon>
        <taxon>Chitinibacteraceae</taxon>
        <taxon>Chitiniphilus</taxon>
    </lineage>
</organism>
<gene>
    <name evidence="1" type="ORF">FAZ21_16170</name>
</gene>
<dbReference type="AlphaFoldDB" id="A0A4U0PKL3"/>
<dbReference type="EMBL" id="SUMF01000026">
    <property type="protein sequence ID" value="TJZ67772.1"/>
    <property type="molecule type" value="Genomic_DNA"/>
</dbReference>